<proteinExistence type="predicted"/>
<evidence type="ECO:0000313" key="1">
    <source>
        <dbReference type="EMBL" id="ATU84230.1"/>
    </source>
</evidence>
<protein>
    <submittedName>
        <fullName evidence="1">ORF1246</fullName>
    </submittedName>
</protein>
<dbReference type="Proteomes" id="UP000267516">
    <property type="component" value="Segment"/>
</dbReference>
<sequence length="60" mass="7046">MTTLSQHYYVTSSTRLKILVTLLERNWQRLGRKKILEFCATYKKGQTLQCQTLLIGSRVQ</sequence>
<reference evidence="1" key="1">
    <citation type="journal article" date="2018" name="Aquaculture">
        <title>Complete genome sequence of a white spot syndrome virus associated with a disease incursion in Australia.</title>
        <authorList>
            <person name="Oakey J."/>
            <person name="Smith C.S."/>
        </authorList>
    </citation>
    <scope>NUCLEOTIDE SEQUENCE [LARGE SCALE GENOMIC DNA]</scope>
    <source>
        <strain evidence="1">WSSV-AU</strain>
    </source>
</reference>
<organism evidence="1">
    <name type="scientific">White spot syndrome virus</name>
    <dbReference type="NCBI Taxonomy" id="342409"/>
    <lineage>
        <taxon>Viruses</taxon>
        <taxon>Viruses incertae sedis</taxon>
        <taxon>Naldaviricetes</taxon>
        <taxon>Nimaviridae</taxon>
        <taxon>Whispovirus</taxon>
    </lineage>
</organism>
<dbReference type="EMBL" id="MF768985">
    <property type="protein sequence ID" value="ATU84230.1"/>
    <property type="molecule type" value="Genomic_DNA"/>
</dbReference>
<name>A0A2D3I763_9VIRU</name>
<accession>A0A2D3I763</accession>